<dbReference type="OrthoDB" id="64737at2"/>
<feature type="transmembrane region" description="Helical" evidence="1">
    <location>
        <begin position="123"/>
        <end position="145"/>
    </location>
</feature>
<evidence type="ECO:0000256" key="1">
    <source>
        <dbReference type="SAM" id="Phobius"/>
    </source>
</evidence>
<feature type="transmembrane region" description="Helical" evidence="1">
    <location>
        <begin position="88"/>
        <end position="111"/>
    </location>
</feature>
<name>A0A5C8HZX6_9MICO</name>
<feature type="transmembrane region" description="Helical" evidence="1">
    <location>
        <begin position="165"/>
        <end position="186"/>
    </location>
</feature>
<keyword evidence="1" id="KW-0812">Transmembrane</keyword>
<organism evidence="2 3">
    <name type="scientific">Microbacterium hatanonis</name>
    <dbReference type="NCBI Taxonomy" id="404366"/>
    <lineage>
        <taxon>Bacteria</taxon>
        <taxon>Bacillati</taxon>
        <taxon>Actinomycetota</taxon>
        <taxon>Actinomycetes</taxon>
        <taxon>Micrococcales</taxon>
        <taxon>Microbacteriaceae</taxon>
        <taxon>Microbacterium</taxon>
    </lineage>
</organism>
<sequence>MGPVNADRPSRGRRIAVAGFVISTVLQAVLVVLGLAYILTPGRTTSLTLLLTWCGIGTAYAIGILLVLRTASRSAESDEPPMLLELGLVPRAISLVATILVSFVGVTATVQHILLEPRDEVDVALDVIGIWAMILAWVLFHWGFAQLYLQLYYRETDPPLRFPSAAAPGILEFAYFSYTLAVSLAVSDVDVLDRRMRWRVLVHSVLSFFFNGLIIVTALGAISEIGNGVL</sequence>
<evidence type="ECO:0000313" key="2">
    <source>
        <dbReference type="EMBL" id="TXK12156.1"/>
    </source>
</evidence>
<comment type="caution">
    <text evidence="2">The sequence shown here is derived from an EMBL/GenBank/DDBJ whole genome shotgun (WGS) entry which is preliminary data.</text>
</comment>
<proteinExistence type="predicted"/>
<feature type="transmembrane region" description="Helical" evidence="1">
    <location>
        <begin position="15"/>
        <end position="40"/>
    </location>
</feature>
<feature type="transmembrane region" description="Helical" evidence="1">
    <location>
        <begin position="198"/>
        <end position="222"/>
    </location>
</feature>
<keyword evidence="1" id="KW-1133">Transmembrane helix</keyword>
<reference evidence="2 3" key="1">
    <citation type="submission" date="2019-08" db="EMBL/GenBank/DDBJ databases">
        <authorList>
            <person name="Dong K."/>
        </authorList>
    </citation>
    <scope>NUCLEOTIDE SEQUENCE [LARGE SCALE GENOMIC DNA]</scope>
    <source>
        <strain evidence="2 3">JCM14558</strain>
    </source>
</reference>
<evidence type="ECO:0000313" key="3">
    <source>
        <dbReference type="Proteomes" id="UP000321034"/>
    </source>
</evidence>
<feature type="transmembrane region" description="Helical" evidence="1">
    <location>
        <begin position="47"/>
        <end position="68"/>
    </location>
</feature>
<accession>A0A5C8HZX6</accession>
<dbReference type="AlphaFoldDB" id="A0A5C8HZX6"/>
<protein>
    <submittedName>
        <fullName evidence="2">DUF1345 domain-containing protein</fullName>
    </submittedName>
</protein>
<keyword evidence="3" id="KW-1185">Reference proteome</keyword>
<dbReference type="Pfam" id="PF07077">
    <property type="entry name" value="DUF1345"/>
    <property type="match status" value="1"/>
</dbReference>
<dbReference type="InterPro" id="IPR009781">
    <property type="entry name" value="DUF1345"/>
</dbReference>
<gene>
    <name evidence="2" type="ORF">FVP77_01295</name>
</gene>
<dbReference type="EMBL" id="VRSV01000001">
    <property type="protein sequence ID" value="TXK12156.1"/>
    <property type="molecule type" value="Genomic_DNA"/>
</dbReference>
<dbReference type="Proteomes" id="UP000321034">
    <property type="component" value="Unassembled WGS sequence"/>
</dbReference>
<keyword evidence="1" id="KW-0472">Membrane</keyword>